<dbReference type="Proteomes" id="UP001054945">
    <property type="component" value="Unassembled WGS sequence"/>
</dbReference>
<comment type="caution">
    <text evidence="1">The sequence shown here is derived from an EMBL/GenBank/DDBJ whole genome shotgun (WGS) entry which is preliminary data.</text>
</comment>
<keyword evidence="2" id="KW-1185">Reference proteome</keyword>
<dbReference type="InterPro" id="IPR036397">
    <property type="entry name" value="RNaseH_sf"/>
</dbReference>
<dbReference type="Gene3D" id="3.30.420.10">
    <property type="entry name" value="Ribonuclease H-like superfamily/Ribonuclease H"/>
    <property type="match status" value="1"/>
</dbReference>
<gene>
    <name evidence="1" type="ORF">CEXT_172691</name>
</gene>
<reference evidence="1 2" key="1">
    <citation type="submission" date="2021-06" db="EMBL/GenBank/DDBJ databases">
        <title>Caerostris extrusa draft genome.</title>
        <authorList>
            <person name="Kono N."/>
            <person name="Arakawa K."/>
        </authorList>
    </citation>
    <scope>NUCLEOTIDE SEQUENCE [LARGE SCALE GENOMIC DNA]</scope>
</reference>
<accession>A0AAV4XIY4</accession>
<sequence length="114" mass="13127">MGHKIRKIILLDYIALNIERQSCLPTDTISALGLEFLPHSSNSSDFASSDYDLFSSMSHSLFTKHFNNYKDVQRGLHELIQLKRFTVFLGEHPLIVRAMAHKLFLPFSQIKHVL</sequence>
<evidence type="ECO:0008006" key="3">
    <source>
        <dbReference type="Google" id="ProtNLM"/>
    </source>
</evidence>
<name>A0AAV4XIY4_CAEEX</name>
<evidence type="ECO:0000313" key="1">
    <source>
        <dbReference type="EMBL" id="GIY94004.1"/>
    </source>
</evidence>
<dbReference type="EMBL" id="BPLR01000336">
    <property type="protein sequence ID" value="GIY94004.1"/>
    <property type="molecule type" value="Genomic_DNA"/>
</dbReference>
<organism evidence="1 2">
    <name type="scientific">Caerostris extrusa</name>
    <name type="common">Bark spider</name>
    <name type="synonym">Caerostris bankana</name>
    <dbReference type="NCBI Taxonomy" id="172846"/>
    <lineage>
        <taxon>Eukaryota</taxon>
        <taxon>Metazoa</taxon>
        <taxon>Ecdysozoa</taxon>
        <taxon>Arthropoda</taxon>
        <taxon>Chelicerata</taxon>
        <taxon>Arachnida</taxon>
        <taxon>Araneae</taxon>
        <taxon>Araneomorphae</taxon>
        <taxon>Entelegynae</taxon>
        <taxon>Araneoidea</taxon>
        <taxon>Araneidae</taxon>
        <taxon>Caerostris</taxon>
    </lineage>
</organism>
<proteinExistence type="predicted"/>
<protein>
    <recommendedName>
        <fullName evidence="3">Maturase K</fullName>
    </recommendedName>
</protein>
<dbReference type="AlphaFoldDB" id="A0AAV4XIY4"/>
<dbReference type="GO" id="GO:0003676">
    <property type="term" value="F:nucleic acid binding"/>
    <property type="evidence" value="ECO:0007669"/>
    <property type="project" value="InterPro"/>
</dbReference>
<evidence type="ECO:0000313" key="2">
    <source>
        <dbReference type="Proteomes" id="UP001054945"/>
    </source>
</evidence>